<dbReference type="NCBIfam" id="TIGR01444">
    <property type="entry name" value="fkbM_fam"/>
    <property type="match status" value="1"/>
</dbReference>
<dbReference type="PANTHER" id="PTHR36973:SF4">
    <property type="entry name" value="NODULATION PROTEIN"/>
    <property type="match status" value="1"/>
</dbReference>
<evidence type="ECO:0000313" key="3">
    <source>
        <dbReference type="EMBL" id="BAP26975.1"/>
    </source>
</evidence>
<evidence type="ECO:0000259" key="1">
    <source>
        <dbReference type="Pfam" id="PF05050"/>
    </source>
</evidence>
<dbReference type="EMBL" id="AB842175">
    <property type="protein sequence ID" value="BAP26981.1"/>
    <property type="molecule type" value="Genomic_DNA"/>
</dbReference>
<organism evidence="2">
    <name type="scientific">Microcystis aeruginosa</name>
    <dbReference type="NCBI Taxonomy" id="1126"/>
    <lineage>
        <taxon>Bacteria</taxon>
        <taxon>Bacillati</taxon>
        <taxon>Cyanobacteriota</taxon>
        <taxon>Cyanophyceae</taxon>
        <taxon>Oscillatoriophycideae</taxon>
        <taxon>Chroococcales</taxon>
        <taxon>Microcystaceae</taxon>
        <taxon>Microcystis</taxon>
    </lineage>
</organism>
<reference evidence="2" key="1">
    <citation type="submission" date="2012-07" db="EMBL/GenBank/DDBJ databases">
        <title>Diversification of a membrane-associated protein involved in phage adsorption revealed by characterization of phage-resistance in a bloom-forming cyanobacterium Microcystis aeruginosa.</title>
        <authorList>
            <person name="Yoshida T."/>
            <person name="Kamiji R."/>
            <person name="Nakamura G."/>
            <person name="Kaneko T."/>
            <person name="Sako Y."/>
        </authorList>
    </citation>
    <scope>NUCLEOTIDE SEQUENCE</scope>
    <source>
        <strain evidence="2">NIES-298</strain>
    </source>
</reference>
<dbReference type="GO" id="GO:0008171">
    <property type="term" value="F:O-methyltransferase activity"/>
    <property type="evidence" value="ECO:0007669"/>
    <property type="project" value="TreeGrafter"/>
</dbReference>
<evidence type="ECO:0000313" key="2">
    <source>
        <dbReference type="EMBL" id="BAP15890.1"/>
    </source>
</evidence>
<dbReference type="InterPro" id="IPR053188">
    <property type="entry name" value="FkbM_Methyltransferase"/>
</dbReference>
<dbReference type="EMBL" id="AB735545">
    <property type="protein sequence ID" value="BAP15896.1"/>
    <property type="molecule type" value="Genomic_DNA"/>
</dbReference>
<dbReference type="EMBL" id="AB735543">
    <property type="protein sequence ID" value="BAP15890.1"/>
    <property type="molecule type" value="Genomic_DNA"/>
</dbReference>
<dbReference type="AlphaFoldDB" id="A0A068Q726"/>
<dbReference type="Pfam" id="PF05050">
    <property type="entry name" value="Methyltransf_21"/>
    <property type="match status" value="1"/>
</dbReference>
<dbReference type="PANTHER" id="PTHR36973">
    <property type="entry name" value="SLL1456 PROTEIN-RELATED"/>
    <property type="match status" value="1"/>
</dbReference>
<dbReference type="Gene3D" id="3.40.50.150">
    <property type="entry name" value="Vaccinia Virus protein VP39"/>
    <property type="match status" value="1"/>
</dbReference>
<dbReference type="InterPro" id="IPR006342">
    <property type="entry name" value="FkbM_mtfrase"/>
</dbReference>
<name>A0A068Q726_MICAE</name>
<dbReference type="SUPFAM" id="SSF53335">
    <property type="entry name" value="S-adenosyl-L-methionine-dependent methyltransferases"/>
    <property type="match status" value="1"/>
</dbReference>
<proteinExistence type="predicted"/>
<sequence>MTELAPHNPSLRADYQKHQDNLDDSVLQLDRQAFQRLANLGYHPSIVFDIGASDGVWSFYMKQVLPQANFHLFEPLIDHSPDYRQFMEETLRIYPSFSLHKYALGDRSCHLAMTVFDNILASSCLSVTPPDQETRLVEVPMLRLDEAMQQLNLPQPQVIKIDTQGNELSILKGATQTLAKVEVLLLECWLYRGYGPETPLLTEIANWLLPFNFRLWDVTEPYRNPEGILASLDCVFVHTNASFPKNWYY</sequence>
<accession>A0A068Q726</accession>
<feature type="domain" description="Methyltransferase FkbM" evidence="1">
    <location>
        <begin position="49"/>
        <end position="214"/>
    </location>
</feature>
<dbReference type="InterPro" id="IPR029063">
    <property type="entry name" value="SAM-dependent_MTases_sf"/>
</dbReference>
<reference evidence="3" key="2">
    <citation type="submission" date="2013-07" db="EMBL/GenBank/DDBJ databases">
        <title>Characterization of phage-resistance in the bloom-forming cyanobacterium Microcystis aeruginosa.</title>
        <authorList>
            <person name="Yoshida T."/>
            <person name="Kamiji R."/>
            <person name="Nakamura G."/>
            <person name="Kaneko T."/>
            <person name="Sako Y."/>
        </authorList>
    </citation>
    <scope>NUCLEOTIDE SEQUENCE</scope>
    <source>
        <strain evidence="3">NIES-298</strain>
    </source>
</reference>
<protein>
    <recommendedName>
        <fullName evidence="1">Methyltransferase FkbM domain-containing protein</fullName>
    </recommendedName>
</protein>
<dbReference type="EMBL" id="AB842174">
    <property type="protein sequence ID" value="BAP26975.1"/>
    <property type="molecule type" value="Genomic_DNA"/>
</dbReference>
<dbReference type="EMBL" id="AB735544">
    <property type="protein sequence ID" value="BAP15893.1"/>
    <property type="molecule type" value="Genomic_DNA"/>
</dbReference>